<evidence type="ECO:0000313" key="2">
    <source>
        <dbReference type="EMBL" id="KKM88835.1"/>
    </source>
</evidence>
<feature type="domain" description="C2H2-type" evidence="1">
    <location>
        <begin position="11"/>
        <end position="41"/>
    </location>
</feature>
<sequence length="41" mass="5200">MTKTYNKKETYQCDYCKEKFRLKMALNNHKCENKFHREIKR</sequence>
<gene>
    <name evidence="2" type="ORF">LCGC14_1254690</name>
</gene>
<dbReference type="PROSITE" id="PS50157">
    <property type="entry name" value="ZINC_FINGER_C2H2_2"/>
    <property type="match status" value="1"/>
</dbReference>
<comment type="caution">
    <text evidence="2">The sequence shown here is derived from an EMBL/GenBank/DDBJ whole genome shotgun (WGS) entry which is preliminary data.</text>
</comment>
<dbReference type="EMBL" id="LAZR01006908">
    <property type="protein sequence ID" value="KKM88835.1"/>
    <property type="molecule type" value="Genomic_DNA"/>
</dbReference>
<name>A0A0F9NJ34_9ZZZZ</name>
<organism evidence="2">
    <name type="scientific">marine sediment metagenome</name>
    <dbReference type="NCBI Taxonomy" id="412755"/>
    <lineage>
        <taxon>unclassified sequences</taxon>
        <taxon>metagenomes</taxon>
        <taxon>ecological metagenomes</taxon>
    </lineage>
</organism>
<dbReference type="InterPro" id="IPR013087">
    <property type="entry name" value="Znf_C2H2_type"/>
</dbReference>
<protein>
    <recommendedName>
        <fullName evidence="1">C2H2-type domain-containing protein</fullName>
    </recommendedName>
</protein>
<evidence type="ECO:0000259" key="1">
    <source>
        <dbReference type="PROSITE" id="PS50157"/>
    </source>
</evidence>
<proteinExistence type="predicted"/>
<accession>A0A0F9NJ34</accession>
<dbReference type="AlphaFoldDB" id="A0A0F9NJ34"/>
<reference evidence="2" key="1">
    <citation type="journal article" date="2015" name="Nature">
        <title>Complex archaea that bridge the gap between prokaryotes and eukaryotes.</title>
        <authorList>
            <person name="Spang A."/>
            <person name="Saw J.H."/>
            <person name="Jorgensen S.L."/>
            <person name="Zaremba-Niedzwiedzka K."/>
            <person name="Martijn J."/>
            <person name="Lind A.E."/>
            <person name="van Eijk R."/>
            <person name="Schleper C."/>
            <person name="Guy L."/>
            <person name="Ettema T.J."/>
        </authorList>
    </citation>
    <scope>NUCLEOTIDE SEQUENCE</scope>
</reference>